<gene>
    <name evidence="1" type="ORF">RUM43_014053</name>
</gene>
<reference evidence="1 2" key="1">
    <citation type="submission" date="2023-10" db="EMBL/GenBank/DDBJ databases">
        <title>Genomes of two closely related lineages of the louse Polyplax serrata with different host specificities.</title>
        <authorList>
            <person name="Martinu J."/>
            <person name="Tarabai H."/>
            <person name="Stefka J."/>
            <person name="Hypsa V."/>
        </authorList>
    </citation>
    <scope>NUCLEOTIDE SEQUENCE [LARGE SCALE GENOMIC DNA]</scope>
    <source>
        <strain evidence="1">HR10_N</strain>
    </source>
</reference>
<name>A0AAN8P096_POLSC</name>
<sequence length="126" mass="14476">MTPTADTDTPLNEIKLLETFLSQIPKNMVEAHERRMLANYFTCSNMAVNIHCLERLVCELHSPQSVTMPLEANVLSIIVNKIITNDYVPFDTKLKITRAIEEGRKSRCDAYKCETLEGYKSLRRLQ</sequence>
<organism evidence="1 2">
    <name type="scientific">Polyplax serrata</name>
    <name type="common">Common mouse louse</name>
    <dbReference type="NCBI Taxonomy" id="468196"/>
    <lineage>
        <taxon>Eukaryota</taxon>
        <taxon>Metazoa</taxon>
        <taxon>Ecdysozoa</taxon>
        <taxon>Arthropoda</taxon>
        <taxon>Hexapoda</taxon>
        <taxon>Insecta</taxon>
        <taxon>Pterygota</taxon>
        <taxon>Neoptera</taxon>
        <taxon>Paraneoptera</taxon>
        <taxon>Psocodea</taxon>
        <taxon>Troctomorpha</taxon>
        <taxon>Phthiraptera</taxon>
        <taxon>Anoplura</taxon>
        <taxon>Polyplacidae</taxon>
        <taxon>Polyplax</taxon>
    </lineage>
</organism>
<evidence type="ECO:0000313" key="2">
    <source>
        <dbReference type="Proteomes" id="UP001372834"/>
    </source>
</evidence>
<proteinExistence type="predicted"/>
<dbReference type="Proteomes" id="UP001372834">
    <property type="component" value="Unassembled WGS sequence"/>
</dbReference>
<comment type="caution">
    <text evidence="1">The sequence shown here is derived from an EMBL/GenBank/DDBJ whole genome shotgun (WGS) entry which is preliminary data.</text>
</comment>
<evidence type="ECO:0000313" key="1">
    <source>
        <dbReference type="EMBL" id="KAK6617825.1"/>
    </source>
</evidence>
<dbReference type="AlphaFoldDB" id="A0AAN8P096"/>
<protein>
    <submittedName>
        <fullName evidence="1">Uncharacterized protein</fullName>
    </submittedName>
</protein>
<accession>A0AAN8P096</accession>
<dbReference type="EMBL" id="JAWJWE010000043">
    <property type="protein sequence ID" value="KAK6617825.1"/>
    <property type="molecule type" value="Genomic_DNA"/>
</dbReference>